<dbReference type="PANTHER" id="PTHR39339:SF1">
    <property type="entry name" value="CHAD DOMAIN-CONTAINING PROTEIN"/>
    <property type="match status" value="1"/>
</dbReference>
<dbReference type="InterPro" id="IPR038186">
    <property type="entry name" value="CHAD_dom_sf"/>
</dbReference>
<accession>A0A6J4LF92</accession>
<dbReference type="InterPro" id="IPR007899">
    <property type="entry name" value="CHAD_dom"/>
</dbReference>
<protein>
    <recommendedName>
        <fullName evidence="1">CHAD domain-containing protein</fullName>
    </recommendedName>
</protein>
<dbReference type="Pfam" id="PF05235">
    <property type="entry name" value="CHAD"/>
    <property type="match status" value="1"/>
</dbReference>
<feature type="domain" description="CHAD" evidence="1">
    <location>
        <begin position="29"/>
        <end position="96"/>
    </location>
</feature>
<sequence>MAKAVPIYKLTQIKGSLRDSSLVLMVRLQEMMDYANAIGSPENVEELHNMRIAAKRLRYTLELFAPTLEPKGASNLLDRVTEVQERIGAIHDCDVLFPLVQDTLEMETEREKRGAKKRGAAAAGPPPFLAAEALAALMARKRDERNRLYIEFITFWNALPPESLAVDLSQLVTSAQKNDAL</sequence>
<dbReference type="PANTHER" id="PTHR39339">
    <property type="entry name" value="SLR1444 PROTEIN"/>
    <property type="match status" value="1"/>
</dbReference>
<evidence type="ECO:0000259" key="1">
    <source>
        <dbReference type="Pfam" id="PF05235"/>
    </source>
</evidence>
<reference evidence="2" key="1">
    <citation type="submission" date="2020-02" db="EMBL/GenBank/DDBJ databases">
        <authorList>
            <person name="Meier V. D."/>
        </authorList>
    </citation>
    <scope>NUCLEOTIDE SEQUENCE</scope>
    <source>
        <strain evidence="2">AVDCRST_MAG93</strain>
    </source>
</reference>
<name>A0A6J4LF92_9CHLR</name>
<dbReference type="Gene3D" id="1.40.20.10">
    <property type="entry name" value="CHAD domain"/>
    <property type="match status" value="1"/>
</dbReference>
<proteinExistence type="predicted"/>
<dbReference type="EMBL" id="CADCTR010002023">
    <property type="protein sequence ID" value="CAA9327297.1"/>
    <property type="molecule type" value="Genomic_DNA"/>
</dbReference>
<gene>
    <name evidence="2" type="ORF">AVDCRST_MAG93-6022</name>
</gene>
<organism evidence="2">
    <name type="scientific">uncultured Chloroflexia bacterium</name>
    <dbReference type="NCBI Taxonomy" id="1672391"/>
    <lineage>
        <taxon>Bacteria</taxon>
        <taxon>Bacillati</taxon>
        <taxon>Chloroflexota</taxon>
        <taxon>Chloroflexia</taxon>
        <taxon>environmental samples</taxon>
    </lineage>
</organism>
<evidence type="ECO:0000313" key="2">
    <source>
        <dbReference type="EMBL" id="CAA9327297.1"/>
    </source>
</evidence>
<dbReference type="AlphaFoldDB" id="A0A6J4LF92"/>